<organism evidence="2 3">
    <name type="scientific">Calocera cornea HHB12733</name>
    <dbReference type="NCBI Taxonomy" id="1353952"/>
    <lineage>
        <taxon>Eukaryota</taxon>
        <taxon>Fungi</taxon>
        <taxon>Dikarya</taxon>
        <taxon>Basidiomycota</taxon>
        <taxon>Agaricomycotina</taxon>
        <taxon>Dacrymycetes</taxon>
        <taxon>Dacrymycetales</taxon>
        <taxon>Dacrymycetaceae</taxon>
        <taxon>Calocera</taxon>
    </lineage>
</organism>
<dbReference type="EMBL" id="KV424055">
    <property type="protein sequence ID" value="KZT52798.1"/>
    <property type="molecule type" value="Genomic_DNA"/>
</dbReference>
<dbReference type="Proteomes" id="UP000076842">
    <property type="component" value="Unassembled WGS sequence"/>
</dbReference>
<evidence type="ECO:0000313" key="2">
    <source>
        <dbReference type="EMBL" id="KZT52798.1"/>
    </source>
</evidence>
<dbReference type="InParanoid" id="A0A165DHH6"/>
<feature type="region of interest" description="Disordered" evidence="1">
    <location>
        <begin position="53"/>
        <end position="79"/>
    </location>
</feature>
<accession>A0A165DHH6</accession>
<reference evidence="2 3" key="1">
    <citation type="journal article" date="2016" name="Mol. Biol. Evol.">
        <title>Comparative Genomics of Early-Diverging Mushroom-Forming Fungi Provides Insights into the Origins of Lignocellulose Decay Capabilities.</title>
        <authorList>
            <person name="Nagy L.G."/>
            <person name="Riley R."/>
            <person name="Tritt A."/>
            <person name="Adam C."/>
            <person name="Daum C."/>
            <person name="Floudas D."/>
            <person name="Sun H."/>
            <person name="Yadav J.S."/>
            <person name="Pangilinan J."/>
            <person name="Larsson K.H."/>
            <person name="Matsuura K."/>
            <person name="Barry K."/>
            <person name="Labutti K."/>
            <person name="Kuo R."/>
            <person name="Ohm R.A."/>
            <person name="Bhattacharya S.S."/>
            <person name="Shirouzu T."/>
            <person name="Yoshinaga Y."/>
            <person name="Martin F.M."/>
            <person name="Grigoriev I.V."/>
            <person name="Hibbett D.S."/>
        </authorList>
    </citation>
    <scope>NUCLEOTIDE SEQUENCE [LARGE SCALE GENOMIC DNA]</scope>
    <source>
        <strain evidence="2 3">HHB12733</strain>
    </source>
</reference>
<dbReference type="AlphaFoldDB" id="A0A165DHH6"/>
<evidence type="ECO:0000313" key="3">
    <source>
        <dbReference type="Proteomes" id="UP000076842"/>
    </source>
</evidence>
<sequence>MVPLSTGSSIRTAHVWRVPWQGHNDVNGFFSIYDQLHGPSPPLPSIREIEHRGVVESGRPGPSADRQTRDDGASRSQPLRPRVQFGVNHLLTKLLHHVIPPTSRLCPASSGRSLPARSLTGHSTYDFCPSSADLLSASFTSCEDYVGCRARTLLGAHSTWCFDQVGAERRAPLKRWRERDGEGQERDARCRSYIRP</sequence>
<keyword evidence="3" id="KW-1185">Reference proteome</keyword>
<evidence type="ECO:0000256" key="1">
    <source>
        <dbReference type="SAM" id="MobiDB-lite"/>
    </source>
</evidence>
<gene>
    <name evidence="2" type="ORF">CALCODRAFT_77091</name>
</gene>
<protein>
    <submittedName>
        <fullName evidence="2">Uncharacterized protein</fullName>
    </submittedName>
</protein>
<name>A0A165DHH6_9BASI</name>
<proteinExistence type="predicted"/>